<feature type="transmembrane region" description="Helical" evidence="5">
    <location>
        <begin position="63"/>
        <end position="81"/>
    </location>
</feature>
<evidence type="ECO:0000256" key="2">
    <source>
        <dbReference type="ARBA" id="ARBA00022692"/>
    </source>
</evidence>
<gene>
    <name evidence="7" type="ORF">K432DRAFT_310243</name>
</gene>
<feature type="transmembrane region" description="Helical" evidence="5">
    <location>
        <begin position="21"/>
        <end position="51"/>
    </location>
</feature>
<organism evidence="7 8">
    <name type="scientific">Lepidopterella palustris CBS 459.81</name>
    <dbReference type="NCBI Taxonomy" id="1314670"/>
    <lineage>
        <taxon>Eukaryota</taxon>
        <taxon>Fungi</taxon>
        <taxon>Dikarya</taxon>
        <taxon>Ascomycota</taxon>
        <taxon>Pezizomycotina</taxon>
        <taxon>Dothideomycetes</taxon>
        <taxon>Pleosporomycetidae</taxon>
        <taxon>Mytilinidiales</taxon>
        <taxon>Argynnaceae</taxon>
        <taxon>Lepidopterella</taxon>
    </lineage>
</organism>
<keyword evidence="8" id="KW-1185">Reference proteome</keyword>
<evidence type="ECO:0000313" key="7">
    <source>
        <dbReference type="EMBL" id="OCK74692.1"/>
    </source>
</evidence>
<dbReference type="PANTHER" id="PTHR23501">
    <property type="entry name" value="MAJOR FACILITATOR SUPERFAMILY"/>
    <property type="match status" value="1"/>
</dbReference>
<evidence type="ECO:0000256" key="3">
    <source>
        <dbReference type="ARBA" id="ARBA00022989"/>
    </source>
</evidence>
<dbReference type="AlphaFoldDB" id="A0A8E2DZN1"/>
<evidence type="ECO:0000313" key="8">
    <source>
        <dbReference type="Proteomes" id="UP000250266"/>
    </source>
</evidence>
<dbReference type="GO" id="GO:0022857">
    <property type="term" value="F:transmembrane transporter activity"/>
    <property type="evidence" value="ECO:0007669"/>
    <property type="project" value="InterPro"/>
</dbReference>
<dbReference type="EMBL" id="KV745431">
    <property type="protein sequence ID" value="OCK74692.1"/>
    <property type="molecule type" value="Genomic_DNA"/>
</dbReference>
<dbReference type="InterPro" id="IPR020846">
    <property type="entry name" value="MFS_dom"/>
</dbReference>
<dbReference type="Pfam" id="PF07690">
    <property type="entry name" value="MFS_1"/>
    <property type="match status" value="1"/>
</dbReference>
<dbReference type="OrthoDB" id="2351791at2759"/>
<dbReference type="Gene3D" id="1.20.1720.10">
    <property type="entry name" value="Multidrug resistance protein D"/>
    <property type="match status" value="1"/>
</dbReference>
<dbReference type="PRINTS" id="PR01036">
    <property type="entry name" value="TCRTETB"/>
</dbReference>
<protein>
    <submittedName>
        <fullName evidence="7">MFS general substrate transporter</fullName>
    </submittedName>
</protein>
<dbReference type="InterPro" id="IPR011701">
    <property type="entry name" value="MFS"/>
</dbReference>
<keyword evidence="2 5" id="KW-0812">Transmembrane</keyword>
<dbReference type="SUPFAM" id="SSF103473">
    <property type="entry name" value="MFS general substrate transporter"/>
    <property type="match status" value="1"/>
</dbReference>
<keyword evidence="3 5" id="KW-1133">Transmembrane helix</keyword>
<feature type="transmembrane region" description="Helical" evidence="5">
    <location>
        <begin position="150"/>
        <end position="172"/>
    </location>
</feature>
<dbReference type="PROSITE" id="PS50850">
    <property type="entry name" value="MFS"/>
    <property type="match status" value="1"/>
</dbReference>
<sequence length="179" mass="19141">MPRGKAAVTTLEAPRSPKKPFSFYMSFLSLQLLALITSWDATLLAVALPAITHQPQGTTLESFWASISFILGVAVTEPIYVSVSDVLGRKLPLYSSMVLFAIGAIVFATAQNMSVVIAGRLIQGLEAGGLDVLEEIILADPTSLKERLQYIGLLAISIATGSITGPVLGALFSEFVDWR</sequence>
<keyword evidence="4 5" id="KW-0472">Membrane</keyword>
<dbReference type="PANTHER" id="PTHR23501:SF156">
    <property type="entry name" value="TRANSPORTER, PUTATIVE-RELATED"/>
    <property type="match status" value="1"/>
</dbReference>
<dbReference type="InterPro" id="IPR036259">
    <property type="entry name" value="MFS_trans_sf"/>
</dbReference>
<proteinExistence type="predicted"/>
<reference evidence="7 8" key="1">
    <citation type="journal article" date="2016" name="Nat. Commun.">
        <title>Ectomycorrhizal ecology is imprinted in the genome of the dominant symbiotic fungus Cenococcum geophilum.</title>
        <authorList>
            <consortium name="DOE Joint Genome Institute"/>
            <person name="Peter M."/>
            <person name="Kohler A."/>
            <person name="Ohm R.A."/>
            <person name="Kuo A."/>
            <person name="Krutzmann J."/>
            <person name="Morin E."/>
            <person name="Arend M."/>
            <person name="Barry K.W."/>
            <person name="Binder M."/>
            <person name="Choi C."/>
            <person name="Clum A."/>
            <person name="Copeland A."/>
            <person name="Grisel N."/>
            <person name="Haridas S."/>
            <person name="Kipfer T."/>
            <person name="LaButti K."/>
            <person name="Lindquist E."/>
            <person name="Lipzen A."/>
            <person name="Maire R."/>
            <person name="Meier B."/>
            <person name="Mihaltcheva S."/>
            <person name="Molinier V."/>
            <person name="Murat C."/>
            <person name="Poggeler S."/>
            <person name="Quandt C.A."/>
            <person name="Sperisen C."/>
            <person name="Tritt A."/>
            <person name="Tisserant E."/>
            <person name="Crous P.W."/>
            <person name="Henrissat B."/>
            <person name="Nehls U."/>
            <person name="Egli S."/>
            <person name="Spatafora J.W."/>
            <person name="Grigoriev I.V."/>
            <person name="Martin F.M."/>
        </authorList>
    </citation>
    <scope>NUCLEOTIDE SEQUENCE [LARGE SCALE GENOMIC DNA]</scope>
    <source>
        <strain evidence="7 8">CBS 459.81</strain>
    </source>
</reference>
<name>A0A8E2DZN1_9PEZI</name>
<evidence type="ECO:0000259" key="6">
    <source>
        <dbReference type="PROSITE" id="PS50850"/>
    </source>
</evidence>
<feature type="domain" description="Major facilitator superfamily (MFS) profile" evidence="6">
    <location>
        <begin position="26"/>
        <end position="179"/>
    </location>
</feature>
<dbReference type="Proteomes" id="UP000250266">
    <property type="component" value="Unassembled WGS sequence"/>
</dbReference>
<evidence type="ECO:0000256" key="1">
    <source>
        <dbReference type="ARBA" id="ARBA00004141"/>
    </source>
</evidence>
<feature type="transmembrane region" description="Helical" evidence="5">
    <location>
        <begin position="93"/>
        <end position="110"/>
    </location>
</feature>
<dbReference type="GO" id="GO:0005886">
    <property type="term" value="C:plasma membrane"/>
    <property type="evidence" value="ECO:0007669"/>
    <property type="project" value="TreeGrafter"/>
</dbReference>
<accession>A0A8E2DZN1</accession>
<evidence type="ECO:0000256" key="5">
    <source>
        <dbReference type="SAM" id="Phobius"/>
    </source>
</evidence>
<evidence type="ECO:0000256" key="4">
    <source>
        <dbReference type="ARBA" id="ARBA00023136"/>
    </source>
</evidence>
<comment type="subcellular location">
    <subcellularLocation>
        <location evidence="1">Membrane</location>
        <topology evidence="1">Multi-pass membrane protein</topology>
    </subcellularLocation>
</comment>